<dbReference type="Gene3D" id="3.30.930.10">
    <property type="entry name" value="Bira Bifunctional Protein, Domain 2"/>
    <property type="match status" value="1"/>
</dbReference>
<feature type="binding site" evidence="12 13">
    <location>
        <position position="285"/>
    </location>
    <ligand>
        <name>L-serine</name>
        <dbReference type="ChEBI" id="CHEBI:33384"/>
    </ligand>
</feature>
<dbReference type="InterPro" id="IPR010978">
    <property type="entry name" value="tRNA-bd_arm"/>
</dbReference>
<keyword evidence="6 12" id="KW-0547">Nucleotide-binding</keyword>
<dbReference type="NCBIfam" id="TIGR00414">
    <property type="entry name" value="serS"/>
    <property type="match status" value="1"/>
</dbReference>
<dbReference type="GO" id="GO:0004828">
    <property type="term" value="F:serine-tRNA ligase activity"/>
    <property type="evidence" value="ECO:0007669"/>
    <property type="project" value="UniProtKB-UniRule"/>
</dbReference>
<proteinExistence type="inferred from homology"/>
<dbReference type="GO" id="GO:0006434">
    <property type="term" value="P:seryl-tRNA aminoacylation"/>
    <property type="evidence" value="ECO:0007669"/>
    <property type="project" value="UniProtKB-UniRule"/>
</dbReference>
<dbReference type="EC" id="6.1.1.11" evidence="12"/>
<organism evidence="17 18">
    <name type="scientific">Atopobium minutum 10063974</name>
    <dbReference type="NCBI Taxonomy" id="997872"/>
    <lineage>
        <taxon>Bacteria</taxon>
        <taxon>Bacillati</taxon>
        <taxon>Actinomycetota</taxon>
        <taxon>Coriobacteriia</taxon>
        <taxon>Coriobacteriales</taxon>
        <taxon>Atopobiaceae</taxon>
        <taxon>Atopobium</taxon>
    </lineage>
</organism>
<dbReference type="RefSeq" id="WP_002562901.1">
    <property type="nucleotide sequence ID" value="NZ_KB822533.1"/>
</dbReference>
<dbReference type="Pfam" id="PF02403">
    <property type="entry name" value="Seryl_tRNA_N"/>
    <property type="match status" value="1"/>
</dbReference>
<feature type="binding site" evidence="13">
    <location>
        <position position="384"/>
    </location>
    <ligand>
        <name>L-serine</name>
        <dbReference type="ChEBI" id="CHEBI:33384"/>
    </ligand>
</feature>
<dbReference type="PANTHER" id="PTHR43697:SF1">
    <property type="entry name" value="SERINE--TRNA LIGASE"/>
    <property type="match status" value="1"/>
</dbReference>
<dbReference type="SUPFAM" id="SSF46589">
    <property type="entry name" value="tRNA-binding arm"/>
    <property type="match status" value="1"/>
</dbReference>
<dbReference type="GO" id="GO:0005524">
    <property type="term" value="F:ATP binding"/>
    <property type="evidence" value="ECO:0007669"/>
    <property type="project" value="UniProtKB-UniRule"/>
</dbReference>
<feature type="binding site" evidence="13">
    <location>
        <position position="262"/>
    </location>
    <ligand>
        <name>L-serine</name>
        <dbReference type="ChEBI" id="CHEBI:33384"/>
    </ligand>
</feature>
<sequence length="427" mass="48422">MLDIKFVRENPDAVDKACESRQNAHWDCERFFELDEQRRATIAEVEQLQAERNAISKQIGQLMREGKKDEAEAAKSQVSTNKDRIAQLDEKRGSVEDELFALVAAIPNIPDESVPYGKDDSDNPEVRRWGTPREFDFEPQAHWDLGPATGMIDFDRGVKLAGTRFYLLGGMGARMERALINFFIDMHLKAGFKEWWTPVITNHDSLFGTGQLPKFDEDLYHVEPNLYLIPTAEVQLTNIHRDEILDASQLPLMYTAFTPCFREEAGSAGRDTRGIIRVHQFDKVEMVKFAKPEDSMNQLESMVTEAEAILQALGLPYHVVTLCTGDIGFSARKCYDIEVWLPSYNAYKEISSCSNCWDFQARRANIRYKDPSEFKGTRLVHTLNGSGLAVGRCMAAIMENYQNADGSITIPEALRPYMGGIEKIMPE</sequence>
<dbReference type="SUPFAM" id="SSF55681">
    <property type="entry name" value="Class II aaRS and biotin synthetases"/>
    <property type="match status" value="1"/>
</dbReference>
<evidence type="ECO:0000256" key="4">
    <source>
        <dbReference type="ARBA" id="ARBA00022490"/>
    </source>
</evidence>
<dbReference type="Gene3D" id="1.10.287.40">
    <property type="entry name" value="Serine-tRNA synthetase, tRNA binding domain"/>
    <property type="match status" value="1"/>
</dbReference>
<dbReference type="InterPro" id="IPR042103">
    <property type="entry name" value="SerRS_1_N_sf"/>
</dbReference>
<comment type="catalytic activity">
    <reaction evidence="10 12">
        <text>tRNA(Sec) + L-serine + ATP = L-seryl-tRNA(Sec) + AMP + diphosphate + H(+)</text>
        <dbReference type="Rhea" id="RHEA:42580"/>
        <dbReference type="Rhea" id="RHEA-COMP:9742"/>
        <dbReference type="Rhea" id="RHEA-COMP:10128"/>
        <dbReference type="ChEBI" id="CHEBI:15378"/>
        <dbReference type="ChEBI" id="CHEBI:30616"/>
        <dbReference type="ChEBI" id="CHEBI:33019"/>
        <dbReference type="ChEBI" id="CHEBI:33384"/>
        <dbReference type="ChEBI" id="CHEBI:78442"/>
        <dbReference type="ChEBI" id="CHEBI:78533"/>
        <dbReference type="ChEBI" id="CHEBI:456215"/>
        <dbReference type="EC" id="6.1.1.11"/>
    </reaction>
</comment>
<protein>
    <recommendedName>
        <fullName evidence="12">Serine--tRNA ligase</fullName>
        <ecNumber evidence="12">6.1.1.11</ecNumber>
    </recommendedName>
    <alternativeName>
        <fullName evidence="12">Seryl-tRNA synthetase</fullName>
        <shortName evidence="12">SerRS</shortName>
    </alternativeName>
    <alternativeName>
        <fullName evidence="12">Seryl-tRNA(Ser/Sec) synthetase</fullName>
    </alternativeName>
</protein>
<keyword evidence="5 12" id="KW-0436">Ligase</keyword>
<comment type="domain">
    <text evidence="12">Consists of two distinct domains, a catalytic core and a N-terminal extension that is involved in tRNA binding.</text>
</comment>
<feature type="binding site" evidence="12">
    <location>
        <begin position="231"/>
        <end position="233"/>
    </location>
    <ligand>
        <name>L-serine</name>
        <dbReference type="ChEBI" id="CHEBI:33384"/>
    </ligand>
</feature>
<keyword evidence="18" id="KW-1185">Reference proteome</keyword>
<evidence type="ECO:0000256" key="3">
    <source>
        <dbReference type="ARBA" id="ARBA00010728"/>
    </source>
</evidence>
<evidence type="ECO:0000256" key="10">
    <source>
        <dbReference type="ARBA" id="ARBA00047929"/>
    </source>
</evidence>
<gene>
    <name evidence="12" type="primary">serS</name>
    <name evidence="17" type="ORF">HMPREF1091_00126</name>
</gene>
<dbReference type="GO" id="GO:0005737">
    <property type="term" value="C:cytoplasm"/>
    <property type="evidence" value="ECO:0007669"/>
    <property type="project" value="UniProtKB-SubCell"/>
</dbReference>
<evidence type="ECO:0000256" key="13">
    <source>
        <dbReference type="PIRSR" id="PIRSR001529-1"/>
    </source>
</evidence>
<evidence type="ECO:0000256" key="6">
    <source>
        <dbReference type="ARBA" id="ARBA00022741"/>
    </source>
</evidence>
<evidence type="ECO:0000256" key="14">
    <source>
        <dbReference type="PIRSR" id="PIRSR001529-2"/>
    </source>
</evidence>
<dbReference type="InterPro" id="IPR045864">
    <property type="entry name" value="aa-tRNA-synth_II/BPL/LPL"/>
</dbReference>
<evidence type="ECO:0000256" key="2">
    <source>
        <dbReference type="ARBA" id="ARBA00005045"/>
    </source>
</evidence>
<evidence type="ECO:0000256" key="8">
    <source>
        <dbReference type="ARBA" id="ARBA00022917"/>
    </source>
</evidence>
<dbReference type="PIRSF" id="PIRSF001529">
    <property type="entry name" value="Ser-tRNA-synth_IIa"/>
    <property type="match status" value="1"/>
</dbReference>
<evidence type="ECO:0000256" key="12">
    <source>
        <dbReference type="HAMAP-Rule" id="MF_00176"/>
    </source>
</evidence>
<dbReference type="PROSITE" id="PS50862">
    <property type="entry name" value="AA_TRNA_LIGASE_II"/>
    <property type="match status" value="1"/>
</dbReference>
<dbReference type="InterPro" id="IPR015866">
    <property type="entry name" value="Ser-tRNA-synth_1_N"/>
</dbReference>
<dbReference type="CDD" id="cd00770">
    <property type="entry name" value="SerRS_core"/>
    <property type="match status" value="1"/>
</dbReference>
<feature type="binding site" evidence="12">
    <location>
        <position position="278"/>
    </location>
    <ligand>
        <name>ATP</name>
        <dbReference type="ChEBI" id="CHEBI:30616"/>
    </ligand>
</feature>
<evidence type="ECO:0000313" key="18">
    <source>
        <dbReference type="Proteomes" id="UP000012651"/>
    </source>
</evidence>
<dbReference type="AlphaFoldDB" id="N2BVE9"/>
<dbReference type="HOGENOM" id="CLU_023797_1_1_11"/>
<dbReference type="InterPro" id="IPR006195">
    <property type="entry name" value="aa-tRNA-synth_II"/>
</dbReference>
<evidence type="ECO:0000256" key="7">
    <source>
        <dbReference type="ARBA" id="ARBA00022840"/>
    </source>
</evidence>
<dbReference type="HAMAP" id="MF_00176">
    <property type="entry name" value="Ser_tRNA_synth_type1"/>
    <property type="match status" value="1"/>
</dbReference>
<comment type="subunit">
    <text evidence="12">Homodimer. The tRNA molecule binds across the dimer.</text>
</comment>
<dbReference type="InterPro" id="IPR002314">
    <property type="entry name" value="aa-tRNA-synt_IIb"/>
</dbReference>
<feature type="binding site" evidence="12">
    <location>
        <position position="386"/>
    </location>
    <ligand>
        <name>L-serine</name>
        <dbReference type="ChEBI" id="CHEBI:33384"/>
    </ligand>
</feature>
<keyword evidence="15" id="KW-0175">Coiled coil</keyword>
<dbReference type="GO" id="GO:0016260">
    <property type="term" value="P:selenocysteine biosynthetic process"/>
    <property type="evidence" value="ECO:0007669"/>
    <property type="project" value="UniProtKB-UniRule"/>
</dbReference>
<dbReference type="Pfam" id="PF00587">
    <property type="entry name" value="tRNA-synt_2b"/>
    <property type="match status" value="1"/>
</dbReference>
<dbReference type="PANTHER" id="PTHR43697">
    <property type="entry name" value="SERYL-TRNA SYNTHETASE"/>
    <property type="match status" value="1"/>
</dbReference>
<evidence type="ECO:0000256" key="11">
    <source>
        <dbReference type="ARBA" id="ARBA00048823"/>
    </source>
</evidence>
<comment type="subcellular location">
    <subcellularLocation>
        <location evidence="1 12">Cytoplasm</location>
    </subcellularLocation>
</comment>
<dbReference type="PATRIC" id="fig|997872.3.peg.128"/>
<keyword evidence="8 12" id="KW-0648">Protein biosynthesis</keyword>
<comment type="catalytic activity">
    <reaction evidence="11 12">
        <text>tRNA(Ser) + L-serine + ATP = L-seryl-tRNA(Ser) + AMP + diphosphate + H(+)</text>
        <dbReference type="Rhea" id="RHEA:12292"/>
        <dbReference type="Rhea" id="RHEA-COMP:9669"/>
        <dbReference type="Rhea" id="RHEA-COMP:9703"/>
        <dbReference type="ChEBI" id="CHEBI:15378"/>
        <dbReference type="ChEBI" id="CHEBI:30616"/>
        <dbReference type="ChEBI" id="CHEBI:33019"/>
        <dbReference type="ChEBI" id="CHEBI:33384"/>
        <dbReference type="ChEBI" id="CHEBI:78442"/>
        <dbReference type="ChEBI" id="CHEBI:78533"/>
        <dbReference type="ChEBI" id="CHEBI:456215"/>
        <dbReference type="EC" id="6.1.1.11"/>
    </reaction>
</comment>
<comment type="caution">
    <text evidence="17">The sequence shown here is derived from an EMBL/GenBank/DDBJ whole genome shotgun (WGS) entry which is preliminary data.</text>
</comment>
<name>N2BVE9_9ACTN</name>
<keyword evidence="9 12" id="KW-0030">Aminoacyl-tRNA synthetase</keyword>
<feature type="binding site" evidence="12 14">
    <location>
        <begin position="262"/>
        <end position="264"/>
    </location>
    <ligand>
        <name>ATP</name>
        <dbReference type="ChEBI" id="CHEBI:30616"/>
    </ligand>
</feature>
<dbReference type="Proteomes" id="UP000012651">
    <property type="component" value="Unassembled WGS sequence"/>
</dbReference>
<feature type="coiled-coil region" evidence="15">
    <location>
        <begin position="38"/>
        <end position="91"/>
    </location>
</feature>
<reference evidence="17 18" key="1">
    <citation type="submission" date="2013-03" db="EMBL/GenBank/DDBJ databases">
        <title>The Genome Sequence of Atopobium minutum 10063974.</title>
        <authorList>
            <consortium name="The Broad Institute Genome Sequencing Platform"/>
            <person name="Earl A."/>
            <person name="Ward D."/>
            <person name="Feldgarden M."/>
            <person name="Gevers D."/>
            <person name="Lambert T."/>
            <person name="Marvaud J.-C."/>
            <person name="Courvalin P."/>
            <person name="Walker B."/>
            <person name="Young S.K."/>
            <person name="Zeng Q."/>
            <person name="Gargeya S."/>
            <person name="Fitzgerald M."/>
            <person name="Haas B."/>
            <person name="Abouelleil A."/>
            <person name="Alvarado L."/>
            <person name="Arachchi H.M."/>
            <person name="Berlin A.M."/>
            <person name="Chapman S.B."/>
            <person name="Dewar J."/>
            <person name="Goldberg J."/>
            <person name="Griggs A."/>
            <person name="Gujja S."/>
            <person name="Hansen M."/>
            <person name="Howarth C."/>
            <person name="Imamovic A."/>
            <person name="Larimer J."/>
            <person name="McCowan C."/>
            <person name="Murphy C."/>
            <person name="Neiman D."/>
            <person name="Pearson M."/>
            <person name="Priest M."/>
            <person name="Roberts A."/>
            <person name="Saif S."/>
            <person name="Shea T."/>
            <person name="Sisk P."/>
            <person name="Sykes S."/>
            <person name="Wortman J."/>
            <person name="Nusbaum C."/>
            <person name="Birren B."/>
        </authorList>
    </citation>
    <scope>NUCLEOTIDE SEQUENCE [LARGE SCALE GENOMIC DNA]</scope>
    <source>
        <strain evidence="17 18">10063974</strain>
    </source>
</reference>
<feature type="binding site" evidence="12 14">
    <location>
        <begin position="349"/>
        <end position="352"/>
    </location>
    <ligand>
        <name>ATP</name>
        <dbReference type="ChEBI" id="CHEBI:30616"/>
    </ligand>
</feature>
<evidence type="ECO:0000256" key="1">
    <source>
        <dbReference type="ARBA" id="ARBA00004496"/>
    </source>
</evidence>
<keyword evidence="4 12" id="KW-0963">Cytoplasm</keyword>
<evidence type="ECO:0000256" key="15">
    <source>
        <dbReference type="SAM" id="Coils"/>
    </source>
</evidence>
<evidence type="ECO:0000256" key="5">
    <source>
        <dbReference type="ARBA" id="ARBA00022598"/>
    </source>
</evidence>
<dbReference type="InterPro" id="IPR033729">
    <property type="entry name" value="SerRS_core"/>
</dbReference>
<dbReference type="OrthoDB" id="9804647at2"/>
<dbReference type="InterPro" id="IPR002317">
    <property type="entry name" value="Ser-tRNA-ligase_type_1"/>
</dbReference>
<comment type="function">
    <text evidence="12">Catalyzes the attachment of serine to tRNA(Ser). Is also able to aminoacylate tRNA(Sec) with serine, to form the misacylated tRNA L-seryl-tRNA(Sec), which will be further converted into selenocysteinyl-tRNA(Sec).</text>
</comment>
<evidence type="ECO:0000313" key="17">
    <source>
        <dbReference type="EMBL" id="EMZ42568.1"/>
    </source>
</evidence>
<feature type="binding site" evidence="13">
    <location>
        <position position="231"/>
    </location>
    <ligand>
        <name>L-serine</name>
        <dbReference type="ChEBI" id="CHEBI:33384"/>
    </ligand>
</feature>
<dbReference type="EMBL" id="AGXC01000001">
    <property type="protein sequence ID" value="EMZ42568.1"/>
    <property type="molecule type" value="Genomic_DNA"/>
</dbReference>
<dbReference type="PRINTS" id="PR00981">
    <property type="entry name" value="TRNASYNTHSER"/>
</dbReference>
<comment type="similarity">
    <text evidence="3 12">Belongs to the class-II aminoacyl-tRNA synthetase family. Type-1 seryl-tRNA synthetase subfamily.</text>
</comment>
<comment type="pathway">
    <text evidence="2 12">Aminoacyl-tRNA biosynthesis; selenocysteinyl-tRNA(Sec) biosynthesis; L-seryl-tRNA(Sec) from L-serine and tRNA(Sec): step 1/1.</text>
</comment>
<accession>N2BVE9</accession>
<feature type="domain" description="Aminoacyl-transfer RNA synthetases class-II family profile" evidence="16">
    <location>
        <begin position="174"/>
        <end position="411"/>
    </location>
</feature>
<keyword evidence="7 12" id="KW-0067">ATP-binding</keyword>
<evidence type="ECO:0000256" key="9">
    <source>
        <dbReference type="ARBA" id="ARBA00023146"/>
    </source>
</evidence>
<dbReference type="UniPathway" id="UPA00906">
    <property type="reaction ID" value="UER00895"/>
</dbReference>
<feature type="binding site" evidence="14">
    <location>
        <begin position="278"/>
        <end position="281"/>
    </location>
    <ligand>
        <name>ATP</name>
        <dbReference type="ChEBI" id="CHEBI:30616"/>
    </ligand>
</feature>
<evidence type="ECO:0000259" key="16">
    <source>
        <dbReference type="PROSITE" id="PS50862"/>
    </source>
</evidence>